<dbReference type="Proteomes" id="UP001595733">
    <property type="component" value="Unassembled WGS sequence"/>
</dbReference>
<dbReference type="EMBL" id="JBHSEF010000011">
    <property type="protein sequence ID" value="MFC4354381.1"/>
    <property type="molecule type" value="Genomic_DNA"/>
</dbReference>
<dbReference type="SUPFAM" id="SSF50346">
    <property type="entry name" value="PRC-barrel domain"/>
    <property type="match status" value="1"/>
</dbReference>
<name>A0ABV8USV1_9BACL</name>
<gene>
    <name evidence="2" type="ORF">ACFO0S_04735</name>
</gene>
<dbReference type="Pfam" id="PF05239">
    <property type="entry name" value="PRC"/>
    <property type="match status" value="1"/>
</dbReference>
<evidence type="ECO:0000259" key="1">
    <source>
        <dbReference type="Pfam" id="PF05239"/>
    </source>
</evidence>
<evidence type="ECO:0000313" key="2">
    <source>
        <dbReference type="EMBL" id="MFC4354381.1"/>
    </source>
</evidence>
<comment type="caution">
    <text evidence="2">The sequence shown here is derived from an EMBL/GenBank/DDBJ whole genome shotgun (WGS) entry which is preliminary data.</text>
</comment>
<proteinExistence type="predicted"/>
<organism evidence="2 3">
    <name type="scientific">Chryseomicrobium palamuruense</name>
    <dbReference type="NCBI Taxonomy" id="682973"/>
    <lineage>
        <taxon>Bacteria</taxon>
        <taxon>Bacillati</taxon>
        <taxon>Bacillota</taxon>
        <taxon>Bacilli</taxon>
        <taxon>Bacillales</taxon>
        <taxon>Caryophanaceae</taxon>
        <taxon>Chryseomicrobium</taxon>
    </lineage>
</organism>
<dbReference type="InterPro" id="IPR011033">
    <property type="entry name" value="PRC_barrel-like_sf"/>
</dbReference>
<dbReference type="Gene3D" id="2.30.30.240">
    <property type="entry name" value="PRC-barrel domain"/>
    <property type="match status" value="1"/>
</dbReference>
<feature type="domain" description="PRC-barrel" evidence="1">
    <location>
        <begin position="1"/>
        <end position="65"/>
    </location>
</feature>
<sequence length="76" mass="8522">MYFSDLQSKLVLEKESGETLGYIEDAIIDTEKGVIQTLIVSKSSGLFQKSGETKSYPFASIHSIGSELVFVHRNWH</sequence>
<evidence type="ECO:0000313" key="3">
    <source>
        <dbReference type="Proteomes" id="UP001595733"/>
    </source>
</evidence>
<dbReference type="InterPro" id="IPR027275">
    <property type="entry name" value="PRC-brl_dom"/>
</dbReference>
<reference evidence="3" key="1">
    <citation type="journal article" date="2019" name="Int. J. Syst. Evol. Microbiol.">
        <title>The Global Catalogue of Microorganisms (GCM) 10K type strain sequencing project: providing services to taxonomists for standard genome sequencing and annotation.</title>
        <authorList>
            <consortium name="The Broad Institute Genomics Platform"/>
            <consortium name="The Broad Institute Genome Sequencing Center for Infectious Disease"/>
            <person name="Wu L."/>
            <person name="Ma J."/>
        </authorList>
    </citation>
    <scope>NUCLEOTIDE SEQUENCE [LARGE SCALE GENOMIC DNA]</scope>
    <source>
        <strain evidence="3">CCUG 50353</strain>
    </source>
</reference>
<accession>A0ABV8USV1</accession>
<keyword evidence="3" id="KW-1185">Reference proteome</keyword>
<protein>
    <submittedName>
        <fullName evidence="2">PRC-barrel domain-containing protein</fullName>
    </submittedName>
</protein>
<dbReference type="RefSeq" id="WP_378140664.1">
    <property type="nucleotide sequence ID" value="NZ_JBHSEF010000011.1"/>
</dbReference>